<dbReference type="AlphaFoldDB" id="A0A0N7M9V9"/>
<evidence type="ECO:0000256" key="5">
    <source>
        <dbReference type="ARBA" id="ARBA00048542"/>
    </source>
</evidence>
<evidence type="ECO:0000259" key="7">
    <source>
        <dbReference type="Pfam" id="PF02525"/>
    </source>
</evidence>
<dbReference type="Proteomes" id="UP000051870">
    <property type="component" value="Unassembled WGS sequence"/>
</dbReference>
<comment type="similarity">
    <text evidence="6">Belongs to the azoreductase type 1 family.</text>
</comment>
<dbReference type="EC" id="1.7.1.17" evidence="6"/>
<feature type="binding site" evidence="6">
    <location>
        <begin position="92"/>
        <end position="95"/>
    </location>
    <ligand>
        <name>FMN</name>
        <dbReference type="ChEBI" id="CHEBI:58210"/>
    </ligand>
</feature>
<dbReference type="InterPro" id="IPR029039">
    <property type="entry name" value="Flavoprotein-like_sf"/>
</dbReference>
<feature type="binding site" evidence="6">
    <location>
        <begin position="17"/>
        <end position="19"/>
    </location>
    <ligand>
        <name>FMN</name>
        <dbReference type="ChEBI" id="CHEBI:58210"/>
    </ligand>
</feature>
<dbReference type="RefSeq" id="WP_058311930.1">
    <property type="nucleotide sequence ID" value="NZ_CYTW01000003.1"/>
</dbReference>
<dbReference type="Pfam" id="PF02525">
    <property type="entry name" value="Flavodoxin_2"/>
    <property type="match status" value="1"/>
</dbReference>
<evidence type="ECO:0000256" key="2">
    <source>
        <dbReference type="ARBA" id="ARBA00022643"/>
    </source>
</evidence>
<dbReference type="InterPro" id="IPR003680">
    <property type="entry name" value="Flavodoxin_fold"/>
</dbReference>
<comment type="catalytic activity">
    <reaction evidence="6">
        <text>2 a quinone + NADH + H(+) = 2 a 1,4-benzosemiquinone + NAD(+)</text>
        <dbReference type="Rhea" id="RHEA:65952"/>
        <dbReference type="ChEBI" id="CHEBI:15378"/>
        <dbReference type="ChEBI" id="CHEBI:57540"/>
        <dbReference type="ChEBI" id="CHEBI:57945"/>
        <dbReference type="ChEBI" id="CHEBI:132124"/>
        <dbReference type="ChEBI" id="CHEBI:134225"/>
    </reaction>
</comment>
<keyword evidence="1 6" id="KW-0285">Flavoprotein</keyword>
<feature type="domain" description="Flavodoxin-like fold" evidence="7">
    <location>
        <begin position="4"/>
        <end position="177"/>
    </location>
</feature>
<name>A0A0N7M9V9_9RHOB</name>
<comment type="catalytic activity">
    <reaction evidence="5">
        <text>N,N-dimethyl-1,4-phenylenediamine + anthranilate + 2 NAD(+) = 2-(4-dimethylaminophenyl)diazenylbenzoate + 2 NADH + 2 H(+)</text>
        <dbReference type="Rhea" id="RHEA:55872"/>
        <dbReference type="ChEBI" id="CHEBI:15378"/>
        <dbReference type="ChEBI" id="CHEBI:15783"/>
        <dbReference type="ChEBI" id="CHEBI:16567"/>
        <dbReference type="ChEBI" id="CHEBI:57540"/>
        <dbReference type="ChEBI" id="CHEBI:57945"/>
        <dbReference type="ChEBI" id="CHEBI:71579"/>
        <dbReference type="EC" id="1.7.1.17"/>
    </reaction>
    <physiologicalReaction direction="right-to-left" evidence="5">
        <dbReference type="Rhea" id="RHEA:55874"/>
    </physiologicalReaction>
</comment>
<evidence type="ECO:0000313" key="8">
    <source>
        <dbReference type="EMBL" id="CUK04110.1"/>
    </source>
</evidence>
<protein>
    <recommendedName>
        <fullName evidence="6">FMN dependent NADH:quinone oxidoreductase</fullName>
        <ecNumber evidence="6">1.6.5.-</ecNumber>
    </recommendedName>
    <alternativeName>
        <fullName evidence="6">Azo-dye reductase</fullName>
    </alternativeName>
    <alternativeName>
        <fullName evidence="6">FMN-dependent NADH-azo compound oxidoreductase</fullName>
    </alternativeName>
    <alternativeName>
        <fullName evidence="6">FMN-dependent NADH-azoreductase</fullName>
        <ecNumber evidence="6">1.7.1.17</ecNumber>
    </alternativeName>
</protein>
<feature type="binding site" evidence="6">
    <location>
        <position position="11"/>
    </location>
    <ligand>
        <name>FMN</name>
        <dbReference type="ChEBI" id="CHEBI:58210"/>
    </ligand>
</feature>
<sequence>MTHTVLHINSSARTEGSLSRIKSSEIVADQNADTVLTRDLAQGLPFLDATWVTSTFMAPDERDAAQVKALEFSNELVAEVQAADTIVIGTAMYNFSIPAVLKAWIDQIARAGVTFTYTETGPKGLLEGKKAIITIATGGVQLGTEYDFASAYLRQVLGFVGITDVTILDIEGNEVAAKAA</sequence>
<dbReference type="SUPFAM" id="SSF52218">
    <property type="entry name" value="Flavoproteins"/>
    <property type="match status" value="1"/>
</dbReference>
<dbReference type="EC" id="1.6.5.-" evidence="6"/>
<evidence type="ECO:0000256" key="3">
    <source>
        <dbReference type="ARBA" id="ARBA00023002"/>
    </source>
</evidence>
<proteinExistence type="inferred from homology"/>
<dbReference type="InterPro" id="IPR023048">
    <property type="entry name" value="NADH:quinone_OxRdtase_FMN_depd"/>
</dbReference>
<organism evidence="8 9">
    <name type="scientific">Shimia thalassica</name>
    <dbReference type="NCBI Taxonomy" id="1715693"/>
    <lineage>
        <taxon>Bacteria</taxon>
        <taxon>Pseudomonadati</taxon>
        <taxon>Pseudomonadota</taxon>
        <taxon>Alphaproteobacteria</taxon>
        <taxon>Rhodobacterales</taxon>
        <taxon>Roseobacteraceae</taxon>
    </lineage>
</organism>
<comment type="function">
    <text evidence="6">Also exhibits azoreductase activity. Catalyzes the reductive cleavage of the azo bond in aromatic azo compounds to the corresponding amines.</text>
</comment>
<keyword evidence="9" id="KW-1185">Reference proteome</keyword>
<comment type="subunit">
    <text evidence="6">Homodimer.</text>
</comment>
<dbReference type="PANTHER" id="PTHR43741">
    <property type="entry name" value="FMN-DEPENDENT NADH-AZOREDUCTASE 1"/>
    <property type="match status" value="1"/>
</dbReference>
<dbReference type="InterPro" id="IPR050104">
    <property type="entry name" value="FMN-dep_NADH:Q_OxRdtase_AzoR1"/>
</dbReference>
<evidence type="ECO:0000256" key="6">
    <source>
        <dbReference type="HAMAP-Rule" id="MF_01216"/>
    </source>
</evidence>
<dbReference type="HAMAP" id="MF_01216">
    <property type="entry name" value="Azoreductase_type1"/>
    <property type="match status" value="1"/>
</dbReference>
<comment type="cofactor">
    <cofactor evidence="6">
        <name>FMN</name>
        <dbReference type="ChEBI" id="CHEBI:58210"/>
    </cofactor>
    <text evidence="6">Binds 1 FMN per subunit.</text>
</comment>
<keyword evidence="4 6" id="KW-0520">NAD</keyword>
<dbReference type="GeneID" id="83881751"/>
<accession>A0A0N7M9V9</accession>
<dbReference type="GO" id="GO:0016652">
    <property type="term" value="F:oxidoreductase activity, acting on NAD(P)H as acceptor"/>
    <property type="evidence" value="ECO:0007669"/>
    <property type="project" value="UniProtKB-UniRule"/>
</dbReference>
<dbReference type="GO" id="GO:0010181">
    <property type="term" value="F:FMN binding"/>
    <property type="evidence" value="ECO:0007669"/>
    <property type="project" value="UniProtKB-UniRule"/>
</dbReference>
<evidence type="ECO:0000313" key="9">
    <source>
        <dbReference type="Proteomes" id="UP000051870"/>
    </source>
</evidence>
<evidence type="ECO:0000256" key="1">
    <source>
        <dbReference type="ARBA" id="ARBA00022630"/>
    </source>
</evidence>
<gene>
    <name evidence="6 8" type="primary">azoR</name>
    <name evidence="8" type="ORF">PH7735_02742</name>
</gene>
<comment type="function">
    <text evidence="6">Quinone reductase that provides resistance to thiol-specific stress caused by electrophilic quinones.</text>
</comment>
<dbReference type="Gene3D" id="3.40.50.360">
    <property type="match status" value="1"/>
</dbReference>
<keyword evidence="3 6" id="KW-0560">Oxidoreductase</keyword>
<reference evidence="9" key="1">
    <citation type="submission" date="2015-09" db="EMBL/GenBank/DDBJ databases">
        <authorList>
            <person name="Rodrigo-Torres Lidia"/>
            <person name="Arahal R.David."/>
        </authorList>
    </citation>
    <scope>NUCLEOTIDE SEQUENCE [LARGE SCALE GENOMIC DNA]</scope>
    <source>
        <strain evidence="9">CECT 7735</strain>
    </source>
</reference>
<comment type="caution">
    <text evidence="6">Lacks conserved residue(s) required for the propagation of feature annotation.</text>
</comment>
<dbReference type="GO" id="GO:0016655">
    <property type="term" value="F:oxidoreductase activity, acting on NAD(P)H, quinone or similar compound as acceptor"/>
    <property type="evidence" value="ECO:0007669"/>
    <property type="project" value="InterPro"/>
</dbReference>
<dbReference type="PANTHER" id="PTHR43741:SF2">
    <property type="entry name" value="FMN-DEPENDENT NADH:QUINONE OXIDOREDUCTASE"/>
    <property type="match status" value="1"/>
</dbReference>
<evidence type="ECO:0000256" key="4">
    <source>
        <dbReference type="ARBA" id="ARBA00023027"/>
    </source>
</evidence>
<dbReference type="EMBL" id="CYTW01000003">
    <property type="protein sequence ID" value="CUK04110.1"/>
    <property type="molecule type" value="Genomic_DNA"/>
</dbReference>
<dbReference type="GO" id="GO:0009055">
    <property type="term" value="F:electron transfer activity"/>
    <property type="evidence" value="ECO:0007669"/>
    <property type="project" value="UniProtKB-UniRule"/>
</dbReference>
<dbReference type="STRING" id="1715693.PH7735_02742"/>
<keyword evidence="2 6" id="KW-0288">FMN</keyword>